<name>A0A2U1K1H8_9BACI</name>
<keyword evidence="2" id="KW-0812">Transmembrane</keyword>
<evidence type="ECO:0000313" key="3">
    <source>
        <dbReference type="EMBL" id="PWA11105.1"/>
    </source>
</evidence>
<feature type="coiled-coil region" evidence="1">
    <location>
        <begin position="48"/>
        <end position="82"/>
    </location>
</feature>
<comment type="caution">
    <text evidence="3">The sequence shown here is derived from an EMBL/GenBank/DDBJ whole genome shotgun (WGS) entry which is preliminary data.</text>
</comment>
<protein>
    <submittedName>
        <fullName evidence="3">Uncharacterized protein</fullName>
    </submittedName>
</protein>
<sequence length="82" mass="9651">MPTGGWATDSGLLDRFSGYVSHWSLLETMFLAMLIIGFFIIANIYMKLERERAENGNLRRKIRWLEEEIDELKEERLEKKGS</sequence>
<keyword evidence="4" id="KW-1185">Reference proteome</keyword>
<keyword evidence="2" id="KW-1133">Transmembrane helix</keyword>
<dbReference type="Proteomes" id="UP000245998">
    <property type="component" value="Unassembled WGS sequence"/>
</dbReference>
<reference evidence="3 4" key="1">
    <citation type="submission" date="2018-04" db="EMBL/GenBank/DDBJ databases">
        <title>Camelliibacillus theae gen. nov., sp. nov., isolated from Pu'er tea.</title>
        <authorList>
            <person name="Niu L."/>
        </authorList>
    </citation>
    <scope>NUCLEOTIDE SEQUENCE [LARGE SCALE GENOMIC DNA]</scope>
    <source>
        <strain evidence="3 4">T8</strain>
    </source>
</reference>
<organism evidence="3 4">
    <name type="scientific">Pueribacillus theae</name>
    <dbReference type="NCBI Taxonomy" id="2171751"/>
    <lineage>
        <taxon>Bacteria</taxon>
        <taxon>Bacillati</taxon>
        <taxon>Bacillota</taxon>
        <taxon>Bacilli</taxon>
        <taxon>Bacillales</taxon>
        <taxon>Bacillaceae</taxon>
        <taxon>Pueribacillus</taxon>
    </lineage>
</organism>
<dbReference type="RefSeq" id="WP_116554837.1">
    <property type="nucleotide sequence ID" value="NZ_QCZG01000019.1"/>
</dbReference>
<evidence type="ECO:0000256" key="1">
    <source>
        <dbReference type="SAM" id="Coils"/>
    </source>
</evidence>
<keyword evidence="2" id="KW-0472">Membrane</keyword>
<accession>A0A2U1K1H8</accession>
<feature type="transmembrane region" description="Helical" evidence="2">
    <location>
        <begin position="20"/>
        <end position="45"/>
    </location>
</feature>
<proteinExistence type="predicted"/>
<gene>
    <name evidence="3" type="ORF">DCC39_10425</name>
</gene>
<keyword evidence="1" id="KW-0175">Coiled coil</keyword>
<dbReference type="EMBL" id="QCZG01000019">
    <property type="protein sequence ID" value="PWA11105.1"/>
    <property type="molecule type" value="Genomic_DNA"/>
</dbReference>
<dbReference type="AlphaFoldDB" id="A0A2U1K1H8"/>
<evidence type="ECO:0000256" key="2">
    <source>
        <dbReference type="SAM" id="Phobius"/>
    </source>
</evidence>
<evidence type="ECO:0000313" key="4">
    <source>
        <dbReference type="Proteomes" id="UP000245998"/>
    </source>
</evidence>